<comment type="caution">
    <text evidence="2">The sequence shown here is derived from an EMBL/GenBank/DDBJ whole genome shotgun (WGS) entry which is preliminary data.</text>
</comment>
<evidence type="ECO:0000256" key="1">
    <source>
        <dbReference type="SAM" id="Phobius"/>
    </source>
</evidence>
<accession>W7TDZ0</accession>
<gene>
    <name evidence="2" type="ORF">Naga_100311g5</name>
</gene>
<protein>
    <recommendedName>
        <fullName evidence="4">Transmembrane protein</fullName>
    </recommendedName>
</protein>
<sequence>MGKCTEPKLSLMVLVFPPVPMTTIPLRPKRNTENGCNNNFTPHALVVVVVVVVVVAVVAVVLHPLSCTYLHAFKFFLPPFSFPHFP</sequence>
<evidence type="ECO:0000313" key="3">
    <source>
        <dbReference type="Proteomes" id="UP000019335"/>
    </source>
</evidence>
<dbReference type="AlphaFoldDB" id="W7TDZ0"/>
<dbReference type="OrthoDB" id="186016at2759"/>
<keyword evidence="1" id="KW-0472">Membrane</keyword>
<evidence type="ECO:0008006" key="4">
    <source>
        <dbReference type="Google" id="ProtNLM"/>
    </source>
</evidence>
<evidence type="ECO:0000313" key="2">
    <source>
        <dbReference type="EMBL" id="EWM25210.1"/>
    </source>
</evidence>
<dbReference type="EMBL" id="AZIL01001020">
    <property type="protein sequence ID" value="EWM25210.1"/>
    <property type="molecule type" value="Genomic_DNA"/>
</dbReference>
<keyword evidence="3" id="KW-1185">Reference proteome</keyword>
<feature type="transmembrane region" description="Helical" evidence="1">
    <location>
        <begin position="45"/>
        <end position="65"/>
    </location>
</feature>
<keyword evidence="1" id="KW-0812">Transmembrane</keyword>
<dbReference type="Proteomes" id="UP000019335">
    <property type="component" value="Chromosome 12"/>
</dbReference>
<reference evidence="2 3" key="1">
    <citation type="journal article" date="2014" name="Mol. Plant">
        <title>Chromosome Scale Genome Assembly and Transcriptome Profiling of Nannochloropsis gaditana in Nitrogen Depletion.</title>
        <authorList>
            <person name="Corteggiani Carpinelli E."/>
            <person name="Telatin A."/>
            <person name="Vitulo N."/>
            <person name="Forcato C."/>
            <person name="D'Angelo M."/>
            <person name="Schiavon R."/>
            <person name="Vezzi A."/>
            <person name="Giacometti G.M."/>
            <person name="Morosinotto T."/>
            <person name="Valle G."/>
        </authorList>
    </citation>
    <scope>NUCLEOTIDE SEQUENCE [LARGE SCALE GENOMIC DNA]</scope>
    <source>
        <strain evidence="2 3">B-31</strain>
    </source>
</reference>
<keyword evidence="1" id="KW-1133">Transmembrane helix</keyword>
<proteinExistence type="predicted"/>
<organism evidence="2 3">
    <name type="scientific">Nannochloropsis gaditana</name>
    <dbReference type="NCBI Taxonomy" id="72520"/>
    <lineage>
        <taxon>Eukaryota</taxon>
        <taxon>Sar</taxon>
        <taxon>Stramenopiles</taxon>
        <taxon>Ochrophyta</taxon>
        <taxon>Eustigmatophyceae</taxon>
        <taxon>Eustigmatales</taxon>
        <taxon>Monodopsidaceae</taxon>
        <taxon>Nannochloropsis</taxon>
    </lineage>
</organism>
<name>W7TDZ0_9STRA</name>